<organism evidence="3 4">
    <name type="scientific">Streptomyces kronopolitis</name>
    <dbReference type="NCBI Taxonomy" id="1612435"/>
    <lineage>
        <taxon>Bacteria</taxon>
        <taxon>Bacillati</taxon>
        <taxon>Actinomycetota</taxon>
        <taxon>Actinomycetes</taxon>
        <taxon>Kitasatosporales</taxon>
        <taxon>Streptomycetaceae</taxon>
        <taxon>Streptomyces</taxon>
    </lineage>
</organism>
<comment type="caution">
    <text evidence="3">The sequence shown here is derived from an EMBL/GenBank/DDBJ whole genome shotgun (WGS) entry which is preliminary data.</text>
</comment>
<dbReference type="SUPFAM" id="SSF140453">
    <property type="entry name" value="EsxAB dimer-like"/>
    <property type="match status" value="1"/>
</dbReference>
<dbReference type="Pfam" id="PF06013">
    <property type="entry name" value="WXG100"/>
    <property type="match status" value="1"/>
</dbReference>
<comment type="similarity">
    <text evidence="1">Belongs to the WXG100 family.</text>
</comment>
<dbReference type="InterPro" id="IPR010310">
    <property type="entry name" value="T7SS_ESAT-6-like"/>
</dbReference>
<keyword evidence="4" id="KW-1185">Reference proteome</keyword>
<evidence type="ECO:0000256" key="2">
    <source>
        <dbReference type="SAM" id="Coils"/>
    </source>
</evidence>
<feature type="coiled-coil region" evidence="2">
    <location>
        <begin position="12"/>
        <end position="43"/>
    </location>
</feature>
<dbReference type="NCBIfam" id="TIGR03930">
    <property type="entry name" value="WXG100_ESAT6"/>
    <property type="match status" value="1"/>
</dbReference>
<evidence type="ECO:0000313" key="3">
    <source>
        <dbReference type="EMBL" id="GGN58018.1"/>
    </source>
</evidence>
<sequence>MSGKLKVHFGTLAEASDELDSIAKSLQEHLTELDQAVRRVSETWEGDAQGAFGSYYQQWRSASRSLHRAVRALHKTVHTAHGNYSAARSANVRMWGGGR</sequence>
<gene>
    <name evidence="3" type="ORF">GCM10012285_53940</name>
</gene>
<keyword evidence="2" id="KW-0175">Coiled coil</keyword>
<dbReference type="RefSeq" id="WP_189102327.1">
    <property type="nucleotide sequence ID" value="NZ_BMND01000030.1"/>
</dbReference>
<accession>A0ABQ2JY99</accession>
<evidence type="ECO:0000313" key="4">
    <source>
        <dbReference type="Proteomes" id="UP000600080"/>
    </source>
</evidence>
<dbReference type="GeneID" id="301551076"/>
<evidence type="ECO:0000256" key="1">
    <source>
        <dbReference type="RuleBase" id="RU362001"/>
    </source>
</evidence>
<name>A0ABQ2JY99_9ACTN</name>
<proteinExistence type="inferred from homology"/>
<protein>
    <recommendedName>
        <fullName evidence="1">ESAT-6-like protein</fullName>
    </recommendedName>
</protein>
<dbReference type="InterPro" id="IPR036689">
    <property type="entry name" value="ESAT-6-like_sf"/>
</dbReference>
<dbReference type="EMBL" id="BMND01000030">
    <property type="protein sequence ID" value="GGN58018.1"/>
    <property type="molecule type" value="Genomic_DNA"/>
</dbReference>
<dbReference type="Gene3D" id="1.10.287.1060">
    <property type="entry name" value="ESAT-6-like"/>
    <property type="match status" value="1"/>
</dbReference>
<reference evidence="4" key="1">
    <citation type="journal article" date="2019" name="Int. J. Syst. Evol. Microbiol.">
        <title>The Global Catalogue of Microorganisms (GCM) 10K type strain sequencing project: providing services to taxonomists for standard genome sequencing and annotation.</title>
        <authorList>
            <consortium name="The Broad Institute Genomics Platform"/>
            <consortium name="The Broad Institute Genome Sequencing Center for Infectious Disease"/>
            <person name="Wu L."/>
            <person name="Ma J."/>
        </authorList>
    </citation>
    <scope>NUCLEOTIDE SEQUENCE [LARGE SCALE GENOMIC DNA]</scope>
    <source>
        <strain evidence="4">CGMCC 4.7323</strain>
    </source>
</reference>
<dbReference type="Proteomes" id="UP000600080">
    <property type="component" value="Unassembled WGS sequence"/>
</dbReference>